<sequence length="1003" mass="111417">MGFSLFFKFLLLLSGFGVSMALQETPLVAKNLGQISSNSVLVALLDSHYTELAELVEKALLLQSLEESVGKHNITIFAPKNEALERNLDPEFKRFLLEPGNLKSLQTLLLYHIVPTRIEPHSWPNSTSRSIIHRTLSNHNVELSSEDSMGVKFIGSAKVINPNSVNRPDGVIHGIEQLLIPQSVQQDFNSRRNLRSISAVKPEGAPEVDPRTHRLKKPAPPVKPGSPPVLPIYDAMAPGPSLAPAPAPGPGGPHHHFNGMRQVKDFIQTLIQYGGYNEMADILVNLTSLATEMGRLVSEGYVLTVLAPNDEAMAKLTTDQLSEPGAPEQIIYYHIIPEYQTEESMYNTVRRFGKVSYDTLRLPHKVSAQEADGSVKFGHADGSAYLFDPDIYTDGRISVQGIDGVLFPPEEKTKEEKKTIKVATAKPRRGCFGTWLFNHMGNTCVGPSISKNGFFQSVSAVMWPNRSPEGSVSRRETGNEVASKEPESALPVQSRPPEQMTMPKSETKQETKSKKPKKPKPPHVKRVSSAGLRTESVLQTKTGNFKEYYSLGKKLGQGQFGTTFLCVEKSTGKEYACKSIAKRKLLTDEDFEDVRREIQIMHHLAGHPNVISIKGAYEDAMAVHVVMELCAGGELFDRIIQRGHYTERKAAALTRTIVGVVESCHSLGVMHRDLKPENFLFVNQQEDSLLKTIDFGLSMFFKPGEMFTDVVGSPYYVAPEVLLKHYGPEADVWSAGVILYILLSGVPPFWAESEQGIFDQVLHGDLDFESDPWPNISESAKDLVRRMLIRDPKKRLTAHAVLCHPWIQVDGVAPNKPLDFAVLSRLKQFLAMNKLKKMVLRVIAENLSEEEIAGLKEMFKMIDTDNSGQITFEELKAGLKRVGANLKDGTIDYGEFVAATLHLNKIEREDHLFAAFSYFDKDGSGYITPDELQQACEEFGIENVRLEEMIHEVDQDNDGRIDYNEFVAMMQKGHVATNAGSAGAGKEGLQHSFGIGFREALKL</sequence>
<dbReference type="Gene3D" id="1.10.510.10">
    <property type="entry name" value="Transferase(Phosphotransferase) domain 1"/>
    <property type="match status" value="1"/>
</dbReference>
<name>A0A8J5XZP4_9ROSI</name>
<feature type="domain" description="EF-hand" evidence="26">
    <location>
        <begin position="907"/>
        <end position="942"/>
    </location>
</feature>
<feature type="chain" id="PRO_5035199102" description="non-specific serine/threonine protein kinase" evidence="23">
    <location>
        <begin position="22"/>
        <end position="1003"/>
    </location>
</feature>
<dbReference type="PROSITE" id="PS00018">
    <property type="entry name" value="EF_HAND_1"/>
    <property type="match status" value="3"/>
</dbReference>
<evidence type="ECO:0000256" key="4">
    <source>
        <dbReference type="ARBA" id="ARBA00022525"/>
    </source>
</evidence>
<evidence type="ECO:0000256" key="7">
    <source>
        <dbReference type="ARBA" id="ARBA00022679"/>
    </source>
</evidence>
<keyword evidence="14 21" id="KW-0067">ATP-binding</keyword>
<evidence type="ECO:0000256" key="3">
    <source>
        <dbReference type="ARBA" id="ARBA00012513"/>
    </source>
</evidence>
<evidence type="ECO:0000256" key="5">
    <source>
        <dbReference type="ARBA" id="ARBA00022527"/>
    </source>
</evidence>
<dbReference type="InterPro" id="IPR011992">
    <property type="entry name" value="EF-hand-dom_pair"/>
</dbReference>
<evidence type="ECO:0000259" key="26">
    <source>
        <dbReference type="PROSITE" id="PS50222"/>
    </source>
</evidence>
<dbReference type="Proteomes" id="UP000701853">
    <property type="component" value="Chromosome 13"/>
</dbReference>
<feature type="signal peptide" evidence="23">
    <location>
        <begin position="1"/>
        <end position="21"/>
    </location>
</feature>
<evidence type="ECO:0000259" key="24">
    <source>
        <dbReference type="PROSITE" id="PS50011"/>
    </source>
</evidence>
<evidence type="ECO:0000256" key="18">
    <source>
        <dbReference type="ARBA" id="ARBA00024686"/>
    </source>
</evidence>
<dbReference type="CDD" id="cd00051">
    <property type="entry name" value="EFh"/>
    <property type="match status" value="2"/>
</dbReference>
<keyword evidence="4" id="KW-0964">Secreted</keyword>
<dbReference type="PROSITE" id="PS50222">
    <property type="entry name" value="EF_HAND_2"/>
    <property type="match status" value="3"/>
</dbReference>
<dbReference type="CDD" id="cd05117">
    <property type="entry name" value="STKc_CAMK"/>
    <property type="match status" value="1"/>
</dbReference>
<keyword evidence="5" id="KW-0723">Serine/threonine-protein kinase</keyword>
<dbReference type="Pfam" id="PF02469">
    <property type="entry name" value="Fasciclin"/>
    <property type="match status" value="2"/>
</dbReference>
<evidence type="ECO:0000256" key="16">
    <source>
        <dbReference type="ARBA" id="ARBA00023180"/>
    </source>
</evidence>
<dbReference type="SUPFAM" id="SSF47473">
    <property type="entry name" value="EF-hand"/>
    <property type="match status" value="1"/>
</dbReference>
<dbReference type="EC" id="2.7.11.1" evidence="3"/>
<dbReference type="InterPro" id="IPR000782">
    <property type="entry name" value="FAS1_domain"/>
</dbReference>
<keyword evidence="12" id="KW-0418">Kinase</keyword>
<feature type="domain" description="EF-hand" evidence="26">
    <location>
        <begin position="850"/>
        <end position="885"/>
    </location>
</feature>
<evidence type="ECO:0000256" key="1">
    <source>
        <dbReference type="ARBA" id="ARBA00004613"/>
    </source>
</evidence>
<organism evidence="27 28">
    <name type="scientific">Gossypium anomalum</name>
    <dbReference type="NCBI Taxonomy" id="47600"/>
    <lineage>
        <taxon>Eukaryota</taxon>
        <taxon>Viridiplantae</taxon>
        <taxon>Streptophyta</taxon>
        <taxon>Embryophyta</taxon>
        <taxon>Tracheophyta</taxon>
        <taxon>Spermatophyta</taxon>
        <taxon>Magnoliopsida</taxon>
        <taxon>eudicotyledons</taxon>
        <taxon>Gunneridae</taxon>
        <taxon>Pentapetalae</taxon>
        <taxon>rosids</taxon>
        <taxon>malvids</taxon>
        <taxon>Malvales</taxon>
        <taxon>Malvaceae</taxon>
        <taxon>Malvoideae</taxon>
        <taxon>Gossypium</taxon>
    </lineage>
</organism>
<evidence type="ECO:0000256" key="6">
    <source>
        <dbReference type="ARBA" id="ARBA00022553"/>
    </source>
</evidence>
<evidence type="ECO:0000256" key="19">
    <source>
        <dbReference type="ARBA" id="ARBA00047899"/>
    </source>
</evidence>
<evidence type="ECO:0000256" key="12">
    <source>
        <dbReference type="ARBA" id="ARBA00022777"/>
    </source>
</evidence>
<feature type="region of interest" description="Disordered" evidence="22">
    <location>
        <begin position="201"/>
        <end position="228"/>
    </location>
</feature>
<feature type="binding site" evidence="21">
    <location>
        <position position="582"/>
    </location>
    <ligand>
        <name>ATP</name>
        <dbReference type="ChEBI" id="CHEBI:30616"/>
    </ligand>
</feature>
<dbReference type="GO" id="GO:0005524">
    <property type="term" value="F:ATP binding"/>
    <property type="evidence" value="ECO:0007669"/>
    <property type="project" value="UniProtKB-UniRule"/>
</dbReference>
<dbReference type="PROSITE" id="PS00107">
    <property type="entry name" value="PROTEIN_KINASE_ATP"/>
    <property type="match status" value="1"/>
</dbReference>
<keyword evidence="6" id="KW-0597">Phosphoprotein</keyword>
<dbReference type="SMART" id="SM00554">
    <property type="entry name" value="FAS1"/>
    <property type="match status" value="2"/>
</dbReference>
<dbReference type="InterPro" id="IPR044654">
    <property type="entry name" value="FLA15/16/17/18"/>
</dbReference>
<dbReference type="PANTHER" id="PTHR32499:SF5">
    <property type="entry name" value="FASCICLIN-LIKE ARABINOGALACTAN PROTEIN 17"/>
    <property type="match status" value="1"/>
</dbReference>
<dbReference type="InterPro" id="IPR011009">
    <property type="entry name" value="Kinase-like_dom_sf"/>
</dbReference>
<dbReference type="InterPro" id="IPR000719">
    <property type="entry name" value="Prot_kinase_dom"/>
</dbReference>
<evidence type="ECO:0000256" key="14">
    <source>
        <dbReference type="ARBA" id="ARBA00022840"/>
    </source>
</evidence>
<keyword evidence="10" id="KW-0677">Repeat</keyword>
<evidence type="ECO:0000256" key="13">
    <source>
        <dbReference type="ARBA" id="ARBA00022837"/>
    </source>
</evidence>
<reference evidence="27 28" key="1">
    <citation type="journal article" date="2021" name="bioRxiv">
        <title>The Gossypium anomalum genome as a resource for cotton improvement and evolutionary analysis of hybrid incompatibility.</title>
        <authorList>
            <person name="Grover C.E."/>
            <person name="Yuan D."/>
            <person name="Arick M.A."/>
            <person name="Miller E.R."/>
            <person name="Hu G."/>
            <person name="Peterson D.G."/>
            <person name="Wendel J.F."/>
            <person name="Udall J.A."/>
        </authorList>
    </citation>
    <scope>NUCLEOTIDE SEQUENCE [LARGE SCALE GENOMIC DNA]</scope>
    <source>
        <strain evidence="27">JFW-Udall</strain>
        <tissue evidence="27">Leaf</tissue>
    </source>
</reference>
<dbReference type="PANTHER" id="PTHR32499">
    <property type="entry name" value="FASCICLIN-LIKE ARABINOGALACTAN PROTEIN 16"/>
    <property type="match status" value="1"/>
</dbReference>
<dbReference type="FunFam" id="2.30.180.10:FF:000011">
    <property type="entry name" value="Fasciclin-like arabinogalactan protein 16"/>
    <property type="match status" value="1"/>
</dbReference>
<dbReference type="GO" id="GO:0004674">
    <property type="term" value="F:protein serine/threonine kinase activity"/>
    <property type="evidence" value="ECO:0007669"/>
    <property type="project" value="UniProtKB-KW"/>
</dbReference>
<feature type="compositionally biased region" description="Basic residues" evidence="22">
    <location>
        <begin position="514"/>
        <end position="526"/>
    </location>
</feature>
<accession>A0A8J5XZP4</accession>
<keyword evidence="9 23" id="KW-0732">Signal</keyword>
<feature type="compositionally biased region" description="Basic and acidic residues" evidence="22">
    <location>
        <begin position="472"/>
        <end position="487"/>
    </location>
</feature>
<feature type="domain" description="FAS1" evidence="25">
    <location>
        <begin position="263"/>
        <end position="406"/>
    </location>
</feature>
<feature type="domain" description="Protein kinase" evidence="24">
    <location>
        <begin position="549"/>
        <end position="807"/>
    </location>
</feature>
<keyword evidence="7" id="KW-0808">Transferase</keyword>
<dbReference type="SMART" id="SM00220">
    <property type="entry name" value="S_TKc"/>
    <property type="match status" value="1"/>
</dbReference>
<keyword evidence="28" id="KW-1185">Reference proteome</keyword>
<dbReference type="Pfam" id="PF13499">
    <property type="entry name" value="EF-hand_7"/>
    <property type="match status" value="1"/>
</dbReference>
<feature type="compositionally biased region" description="Pro residues" evidence="22">
    <location>
        <begin position="218"/>
        <end position="228"/>
    </location>
</feature>
<feature type="domain" description="EF-hand" evidence="26">
    <location>
        <begin position="945"/>
        <end position="976"/>
    </location>
</feature>
<dbReference type="Pfam" id="PF00036">
    <property type="entry name" value="EF-hand_1"/>
    <property type="match status" value="1"/>
</dbReference>
<dbReference type="FunFam" id="1.10.238.10:FF:000003">
    <property type="entry name" value="Calmodulin A"/>
    <property type="match status" value="1"/>
</dbReference>
<dbReference type="Gene3D" id="1.10.238.10">
    <property type="entry name" value="EF-hand"/>
    <property type="match status" value="2"/>
</dbReference>
<evidence type="ECO:0000256" key="15">
    <source>
        <dbReference type="ARBA" id="ARBA00022974"/>
    </source>
</evidence>
<comment type="caution">
    <text evidence="27">The sequence shown here is derived from an EMBL/GenBank/DDBJ whole genome shotgun (WGS) entry which is preliminary data.</text>
</comment>
<keyword evidence="16" id="KW-0325">Glycoprotein</keyword>
<dbReference type="FunFam" id="1.10.510.10:FF:000249">
    <property type="entry name" value="Calcium-dependent protein kinase SK5"/>
    <property type="match status" value="1"/>
</dbReference>
<evidence type="ECO:0000313" key="27">
    <source>
        <dbReference type="EMBL" id="KAG8471377.1"/>
    </source>
</evidence>
<dbReference type="PROSITE" id="PS00108">
    <property type="entry name" value="PROTEIN_KINASE_ST"/>
    <property type="match status" value="1"/>
</dbReference>
<dbReference type="EMBL" id="JAHUZN010000013">
    <property type="protein sequence ID" value="KAG8471377.1"/>
    <property type="molecule type" value="Genomic_DNA"/>
</dbReference>
<feature type="region of interest" description="Disordered" evidence="22">
    <location>
        <begin position="465"/>
        <end position="533"/>
    </location>
</feature>
<evidence type="ECO:0000313" key="28">
    <source>
        <dbReference type="Proteomes" id="UP000701853"/>
    </source>
</evidence>
<feature type="domain" description="FAS1" evidence="25">
    <location>
        <begin position="36"/>
        <end position="179"/>
    </location>
</feature>
<dbReference type="InterPro" id="IPR017441">
    <property type="entry name" value="Protein_kinase_ATP_BS"/>
</dbReference>
<evidence type="ECO:0000256" key="20">
    <source>
        <dbReference type="ARBA" id="ARBA00048679"/>
    </source>
</evidence>
<dbReference type="PROSITE" id="PS50011">
    <property type="entry name" value="PROTEIN_KINASE_DOM"/>
    <property type="match status" value="1"/>
</dbReference>
<comment type="similarity">
    <text evidence="2">Belongs to the fasciclin-like AGP family.</text>
</comment>
<comment type="similarity">
    <text evidence="17">Belongs to the protein kinase superfamily. Ser/Thr protein kinase family. CDPK subfamily.</text>
</comment>
<dbReference type="SUPFAM" id="SSF56112">
    <property type="entry name" value="Protein kinase-like (PK-like)"/>
    <property type="match status" value="1"/>
</dbReference>
<dbReference type="SUPFAM" id="SSF82153">
    <property type="entry name" value="FAS1 domain"/>
    <property type="match status" value="2"/>
</dbReference>
<protein>
    <recommendedName>
        <fullName evidence="3">non-specific serine/threonine protein kinase</fullName>
        <ecNumber evidence="3">2.7.11.1</ecNumber>
    </recommendedName>
</protein>
<dbReference type="InterPro" id="IPR018247">
    <property type="entry name" value="EF_Hand_1_Ca_BS"/>
</dbReference>
<dbReference type="AlphaFoldDB" id="A0A8J5XZP4"/>
<dbReference type="InterPro" id="IPR036378">
    <property type="entry name" value="FAS1_dom_sf"/>
</dbReference>
<dbReference type="Pfam" id="PF00069">
    <property type="entry name" value="Pkinase"/>
    <property type="match status" value="1"/>
</dbReference>
<dbReference type="SMART" id="SM00054">
    <property type="entry name" value="EFh"/>
    <property type="match status" value="3"/>
</dbReference>
<keyword evidence="11 21" id="KW-0547">Nucleotide-binding</keyword>
<keyword evidence="15" id="KW-0654">Proteoglycan</keyword>
<dbReference type="GO" id="GO:0005509">
    <property type="term" value="F:calcium ion binding"/>
    <property type="evidence" value="ECO:0007669"/>
    <property type="project" value="InterPro"/>
</dbReference>
<gene>
    <name evidence="27" type="ORF">CXB51_036909</name>
</gene>
<evidence type="ECO:0000256" key="8">
    <source>
        <dbReference type="ARBA" id="ARBA00022723"/>
    </source>
</evidence>
<evidence type="ECO:0000256" key="21">
    <source>
        <dbReference type="PROSITE-ProRule" id="PRU10141"/>
    </source>
</evidence>
<evidence type="ECO:0000256" key="9">
    <source>
        <dbReference type="ARBA" id="ARBA00022729"/>
    </source>
</evidence>
<keyword evidence="8" id="KW-0479">Metal-binding</keyword>
<dbReference type="InterPro" id="IPR002048">
    <property type="entry name" value="EF_hand_dom"/>
</dbReference>
<comment type="function">
    <text evidence="18">May be a cell surface adhesion protein.</text>
</comment>
<evidence type="ECO:0000259" key="25">
    <source>
        <dbReference type="PROSITE" id="PS50213"/>
    </source>
</evidence>
<dbReference type="Gene3D" id="3.30.200.20">
    <property type="entry name" value="Phosphorylase Kinase, domain 1"/>
    <property type="match status" value="1"/>
</dbReference>
<evidence type="ECO:0000256" key="17">
    <source>
        <dbReference type="ARBA" id="ARBA00024334"/>
    </source>
</evidence>
<comment type="catalytic activity">
    <reaction evidence="19">
        <text>L-threonyl-[protein] + ATP = O-phospho-L-threonyl-[protein] + ADP + H(+)</text>
        <dbReference type="Rhea" id="RHEA:46608"/>
        <dbReference type="Rhea" id="RHEA-COMP:11060"/>
        <dbReference type="Rhea" id="RHEA-COMP:11605"/>
        <dbReference type="ChEBI" id="CHEBI:15378"/>
        <dbReference type="ChEBI" id="CHEBI:30013"/>
        <dbReference type="ChEBI" id="CHEBI:30616"/>
        <dbReference type="ChEBI" id="CHEBI:61977"/>
        <dbReference type="ChEBI" id="CHEBI:456216"/>
        <dbReference type="EC" id="2.7.11.1"/>
    </reaction>
</comment>
<dbReference type="InterPro" id="IPR008271">
    <property type="entry name" value="Ser/Thr_kinase_AS"/>
</dbReference>
<evidence type="ECO:0000256" key="11">
    <source>
        <dbReference type="ARBA" id="ARBA00022741"/>
    </source>
</evidence>
<dbReference type="OrthoDB" id="286301at2759"/>
<comment type="catalytic activity">
    <reaction evidence="20">
        <text>L-seryl-[protein] + ATP = O-phospho-L-seryl-[protein] + ADP + H(+)</text>
        <dbReference type="Rhea" id="RHEA:17989"/>
        <dbReference type="Rhea" id="RHEA-COMP:9863"/>
        <dbReference type="Rhea" id="RHEA-COMP:11604"/>
        <dbReference type="ChEBI" id="CHEBI:15378"/>
        <dbReference type="ChEBI" id="CHEBI:29999"/>
        <dbReference type="ChEBI" id="CHEBI:30616"/>
        <dbReference type="ChEBI" id="CHEBI:83421"/>
        <dbReference type="ChEBI" id="CHEBI:456216"/>
        <dbReference type="EC" id="2.7.11.1"/>
    </reaction>
</comment>
<proteinExistence type="inferred from homology"/>
<dbReference type="PROSITE" id="PS50213">
    <property type="entry name" value="FAS1"/>
    <property type="match status" value="2"/>
</dbReference>
<evidence type="ECO:0000256" key="10">
    <source>
        <dbReference type="ARBA" id="ARBA00022737"/>
    </source>
</evidence>
<keyword evidence="13" id="KW-0106">Calcium</keyword>
<dbReference type="GO" id="GO:0005576">
    <property type="term" value="C:extracellular region"/>
    <property type="evidence" value="ECO:0007669"/>
    <property type="project" value="UniProtKB-SubCell"/>
</dbReference>
<comment type="subcellular location">
    <subcellularLocation>
        <location evidence="1">Secreted</location>
    </subcellularLocation>
</comment>
<evidence type="ECO:0000256" key="22">
    <source>
        <dbReference type="SAM" id="MobiDB-lite"/>
    </source>
</evidence>
<dbReference type="Gene3D" id="2.30.180.10">
    <property type="entry name" value="FAS1 domain"/>
    <property type="match status" value="2"/>
</dbReference>
<dbReference type="FunFam" id="3.30.200.20:FF:000004">
    <property type="entry name" value="Calcium-dependent protein kinase 1"/>
    <property type="match status" value="1"/>
</dbReference>
<evidence type="ECO:0000256" key="2">
    <source>
        <dbReference type="ARBA" id="ARBA00007843"/>
    </source>
</evidence>
<evidence type="ECO:0000256" key="23">
    <source>
        <dbReference type="SAM" id="SignalP"/>
    </source>
</evidence>